<dbReference type="Pfam" id="PF00078">
    <property type="entry name" value="RVT_1"/>
    <property type="match status" value="1"/>
</dbReference>
<feature type="domain" description="Reverse transcriptase" evidence="4">
    <location>
        <begin position="1"/>
        <end position="296"/>
    </location>
</feature>
<dbReference type="GO" id="GO:0016706">
    <property type="term" value="F:2-oxoglutarate-dependent dioxygenase activity"/>
    <property type="evidence" value="ECO:0007669"/>
    <property type="project" value="InterPro"/>
</dbReference>
<dbReference type="PANTHER" id="PTHR34072:SF42">
    <property type="entry name" value="INTEGRASE CATALYTIC DOMAIN-CONTAINING PROTEIN"/>
    <property type="match status" value="1"/>
</dbReference>
<evidence type="ECO:0000256" key="1">
    <source>
        <dbReference type="ARBA" id="ARBA00004123"/>
    </source>
</evidence>
<dbReference type="InterPro" id="IPR041577">
    <property type="entry name" value="RT_RNaseH_2"/>
</dbReference>
<dbReference type="SUPFAM" id="SSF56672">
    <property type="entry name" value="DNA/RNA polymerases"/>
    <property type="match status" value="2"/>
</dbReference>
<dbReference type="EMBL" id="JAROKS010000022">
    <property type="protein sequence ID" value="KAK1788797.1"/>
    <property type="molecule type" value="Genomic_DNA"/>
</dbReference>
<dbReference type="GO" id="GO:0005634">
    <property type="term" value="C:nucleus"/>
    <property type="evidence" value="ECO:0007669"/>
    <property type="project" value="UniProtKB-SubCell"/>
</dbReference>
<dbReference type="Gene3D" id="3.10.20.370">
    <property type="match status" value="1"/>
</dbReference>
<dbReference type="InterPro" id="IPR043502">
    <property type="entry name" value="DNA/RNA_pol_sf"/>
</dbReference>
<name>A0AAD8YXD3_9TELE</name>
<dbReference type="SUPFAM" id="SSF54160">
    <property type="entry name" value="Chromo domain-like"/>
    <property type="match status" value="1"/>
</dbReference>
<comment type="caution">
    <text evidence="5">The sequence shown here is derived from an EMBL/GenBank/DDBJ whole genome shotgun (WGS) entry which is preliminary data.</text>
</comment>
<dbReference type="FunFam" id="3.10.20.370:FF:000003">
    <property type="entry name" value="Transposon Tf2-6 polyprotein"/>
    <property type="match status" value="1"/>
</dbReference>
<dbReference type="InterPro" id="IPR015095">
    <property type="entry name" value="AlkB_hom8_N"/>
</dbReference>
<evidence type="ECO:0008006" key="7">
    <source>
        <dbReference type="Google" id="ProtNLM"/>
    </source>
</evidence>
<gene>
    <name evidence="5" type="ORF">P4O66_002606</name>
</gene>
<evidence type="ECO:0000259" key="3">
    <source>
        <dbReference type="PROSITE" id="PS50013"/>
    </source>
</evidence>
<dbReference type="AlphaFoldDB" id="A0AAD8YXD3"/>
<dbReference type="PROSITE" id="PS50013">
    <property type="entry name" value="CHROMO_2"/>
    <property type="match status" value="1"/>
</dbReference>
<dbReference type="InterPro" id="IPR016197">
    <property type="entry name" value="Chromo-like_dom_sf"/>
</dbReference>
<dbReference type="CDD" id="cd09274">
    <property type="entry name" value="RNase_HI_RT_Ty3"/>
    <property type="match status" value="1"/>
</dbReference>
<organism evidence="5 6">
    <name type="scientific">Electrophorus voltai</name>
    <dbReference type="NCBI Taxonomy" id="2609070"/>
    <lineage>
        <taxon>Eukaryota</taxon>
        <taxon>Metazoa</taxon>
        <taxon>Chordata</taxon>
        <taxon>Craniata</taxon>
        <taxon>Vertebrata</taxon>
        <taxon>Euteleostomi</taxon>
        <taxon>Actinopterygii</taxon>
        <taxon>Neopterygii</taxon>
        <taxon>Teleostei</taxon>
        <taxon>Ostariophysi</taxon>
        <taxon>Gymnotiformes</taxon>
        <taxon>Gymnotoidei</taxon>
        <taxon>Gymnotidae</taxon>
        <taxon>Electrophorus</taxon>
    </lineage>
</organism>
<sequence length="724" mass="82326">MLGKGARCARVLSLFLTPARFPRGLLASRPLFSLRISVGHLGSGVRDGLREKGCGEIRGSRKSEKSEKDSEKSEKSARCGRSSRDGSRPHRHHLAINYVKMLFLDYSSAFNTIIPSLLTTKLEDLGLHTSLCDWISNFLTDRPQSVRVGNCASSTLTLSTGAPQGCVLSPLLYSLYTYDCTATSSPTIIVKFADNTIVMGLILDNDERANLEEIKHLENWCQENNLLLNVSKTKELIDLSWSRHTNSLAKKARQRLYHLRHLRDFRLPSKVLWNFYTCTIESILMGNITVWFGNSTKQDRQAVERVVRSAEYITCTELPDLQTIYDKRCQTKARRIVKDPTHLNNRLFSLLSTKYIFSTESILMFVRCYQTAYKGYSFTKQGPVPAATTTINSPAPVDIDGEPAYAICALLDSQRCDGVLQYLVNWEGNGPEEQSWVPRADVLEPSLLADFHSAHPDHPGPWGHDQGNRTTNMNTPQDPLFREVEPPCSLQNGNASWCILAFFPGLTFNRPFILRDGYYYIEEKCPEKYRESEKEREGETGKERAICTNMRCIDKYETIPDLLQAQAKQIKLTTEAEKSFEDLKTTLLTALVLQQPDPEKPFVVEVDASDVGVGAVLSQHRGMSGQLKPIVYFSKKLRPSEKNYRIGDRELLAMKLAFEEWRHWLEGARHPFTVITDHKNLAYLQTTKRLNSVTRHARSLFFSRFVFRITYRPGEKNVWADLLS</sequence>
<accession>A0AAD8YXD3</accession>
<evidence type="ECO:0000313" key="5">
    <source>
        <dbReference type="EMBL" id="KAK1788797.1"/>
    </source>
</evidence>
<feature type="compositionally biased region" description="Basic and acidic residues" evidence="2">
    <location>
        <begin position="52"/>
        <end position="88"/>
    </location>
</feature>
<proteinExistence type="predicted"/>
<dbReference type="Proteomes" id="UP001239994">
    <property type="component" value="Unassembled WGS sequence"/>
</dbReference>
<evidence type="ECO:0000256" key="2">
    <source>
        <dbReference type="SAM" id="MobiDB-lite"/>
    </source>
</evidence>
<dbReference type="PROSITE" id="PS50878">
    <property type="entry name" value="RT_POL"/>
    <property type="match status" value="1"/>
</dbReference>
<dbReference type="InterPro" id="IPR000953">
    <property type="entry name" value="Chromo/chromo_shadow_dom"/>
</dbReference>
<comment type="subcellular location">
    <subcellularLocation>
        <location evidence="1">Nucleus</location>
    </subcellularLocation>
</comment>
<dbReference type="InterPro" id="IPR000477">
    <property type="entry name" value="RT_dom"/>
</dbReference>
<dbReference type="GO" id="GO:0008168">
    <property type="term" value="F:methyltransferase activity"/>
    <property type="evidence" value="ECO:0007669"/>
    <property type="project" value="InterPro"/>
</dbReference>
<dbReference type="Pfam" id="PF17919">
    <property type="entry name" value="RT_RNaseH_2"/>
    <property type="match status" value="1"/>
</dbReference>
<protein>
    <recommendedName>
        <fullName evidence="7">Reverse transcriptase domain-containing protein</fullName>
    </recommendedName>
</protein>
<feature type="region of interest" description="Disordered" evidence="2">
    <location>
        <begin position="52"/>
        <end position="89"/>
    </location>
</feature>
<dbReference type="PANTHER" id="PTHR34072">
    <property type="entry name" value="ENZYMATIC POLYPROTEIN-RELATED"/>
    <property type="match status" value="1"/>
</dbReference>
<dbReference type="Gene3D" id="2.40.50.40">
    <property type="match status" value="1"/>
</dbReference>
<keyword evidence="6" id="KW-1185">Reference proteome</keyword>
<dbReference type="InterPro" id="IPR023780">
    <property type="entry name" value="Chromo_domain"/>
</dbReference>
<evidence type="ECO:0000259" key="4">
    <source>
        <dbReference type="PROSITE" id="PS50878"/>
    </source>
</evidence>
<dbReference type="Pfam" id="PF00385">
    <property type="entry name" value="Chromo"/>
    <property type="match status" value="1"/>
</dbReference>
<reference evidence="5" key="1">
    <citation type="submission" date="2023-03" db="EMBL/GenBank/DDBJ databases">
        <title>Electrophorus voltai genome.</title>
        <authorList>
            <person name="Bian C."/>
        </authorList>
    </citation>
    <scope>NUCLEOTIDE SEQUENCE</scope>
    <source>
        <strain evidence="5">CB-2022</strain>
        <tissue evidence="5">Muscle</tissue>
    </source>
</reference>
<evidence type="ECO:0000313" key="6">
    <source>
        <dbReference type="Proteomes" id="UP001239994"/>
    </source>
</evidence>
<feature type="domain" description="Chromo" evidence="3">
    <location>
        <begin position="405"/>
        <end position="455"/>
    </location>
</feature>
<dbReference type="Pfam" id="PF09004">
    <property type="entry name" value="ALKBH8_N"/>
    <property type="match status" value="1"/>
</dbReference>